<dbReference type="PROSITE" id="PS50240">
    <property type="entry name" value="TRYPSIN_DOM"/>
    <property type="match status" value="1"/>
</dbReference>
<dbReference type="PROSITE" id="PS00134">
    <property type="entry name" value="TRYPSIN_HIS"/>
    <property type="match status" value="1"/>
</dbReference>
<dbReference type="Proteomes" id="UP000494256">
    <property type="component" value="Unassembled WGS sequence"/>
</dbReference>
<evidence type="ECO:0000313" key="11">
    <source>
        <dbReference type="Proteomes" id="UP000494256"/>
    </source>
</evidence>
<dbReference type="GO" id="GO:0006508">
    <property type="term" value="P:proteolysis"/>
    <property type="evidence" value="ECO:0007669"/>
    <property type="project" value="UniProtKB-KW"/>
</dbReference>
<evidence type="ECO:0000313" key="8">
    <source>
        <dbReference type="EMBL" id="CAB3233383.1"/>
    </source>
</evidence>
<dbReference type="InterPro" id="IPR018114">
    <property type="entry name" value="TRYPSIN_HIS"/>
</dbReference>
<reference evidence="10 11" key="1">
    <citation type="submission" date="2020-04" db="EMBL/GenBank/DDBJ databases">
        <authorList>
            <person name="Wallbank WR R."/>
            <person name="Pardo Diaz C."/>
            <person name="Kozak K."/>
            <person name="Martin S."/>
            <person name="Jiggins C."/>
            <person name="Moest M."/>
            <person name="Warren A I."/>
            <person name="Byers J.R.P. K."/>
            <person name="Montejo-Kovacevich G."/>
            <person name="Yen C E."/>
        </authorList>
    </citation>
    <scope>NUCLEOTIDE SEQUENCE [LARGE SCALE GENOMIC DNA]</scope>
</reference>
<dbReference type="SMART" id="SM00020">
    <property type="entry name" value="Tryp_SPc"/>
    <property type="match status" value="1"/>
</dbReference>
<comment type="caution">
    <text evidence="9">The sequence shown here is derived from an EMBL/GenBank/DDBJ whole genome shotgun (WGS) entry which is preliminary data.</text>
</comment>
<dbReference type="InterPro" id="IPR043504">
    <property type="entry name" value="Peptidase_S1_PA_chymotrypsin"/>
</dbReference>
<dbReference type="GO" id="GO:0004252">
    <property type="term" value="F:serine-type endopeptidase activity"/>
    <property type="evidence" value="ECO:0007669"/>
    <property type="project" value="InterPro"/>
</dbReference>
<keyword evidence="10" id="KW-1185">Reference proteome</keyword>
<comment type="similarity">
    <text evidence="1">Belongs to the peptidase S1 family.</text>
</comment>
<keyword evidence="3" id="KW-0378">Hydrolase</keyword>
<dbReference type="InterPro" id="IPR001254">
    <property type="entry name" value="Trypsin_dom"/>
</dbReference>
<dbReference type="EMBL" id="CADEBC010000479">
    <property type="protein sequence ID" value="CAB3233383.1"/>
    <property type="molecule type" value="Genomic_DNA"/>
</dbReference>
<feature type="signal peptide" evidence="6">
    <location>
        <begin position="1"/>
        <end position="19"/>
    </location>
</feature>
<evidence type="ECO:0000313" key="9">
    <source>
        <dbReference type="EMBL" id="CAB3238466.1"/>
    </source>
</evidence>
<gene>
    <name evidence="8" type="ORF">APLA_LOCUS5231</name>
    <name evidence="9" type="ORF">APLA_LOCUS8251</name>
</gene>
<dbReference type="PANTHER" id="PTHR24276:SF98">
    <property type="entry name" value="FI18310P1-RELATED"/>
    <property type="match status" value="1"/>
</dbReference>
<protein>
    <recommendedName>
        <fullName evidence="7">Peptidase S1 domain-containing protein</fullName>
    </recommendedName>
</protein>
<evidence type="ECO:0000256" key="4">
    <source>
        <dbReference type="ARBA" id="ARBA00022825"/>
    </source>
</evidence>
<evidence type="ECO:0000256" key="3">
    <source>
        <dbReference type="ARBA" id="ARBA00022801"/>
    </source>
</evidence>
<dbReference type="InterPro" id="IPR009003">
    <property type="entry name" value="Peptidase_S1_PA"/>
</dbReference>
<dbReference type="PANTHER" id="PTHR24276">
    <property type="entry name" value="POLYSERASE-RELATED"/>
    <property type="match status" value="1"/>
</dbReference>
<evidence type="ECO:0000256" key="6">
    <source>
        <dbReference type="SAM" id="SignalP"/>
    </source>
</evidence>
<sequence>MYHLTSLCLSFIIIQWALTANLHPRVYDGQDLQSNVNQYLVELELYESRSQGASSYGCSGSILSKRWVISAAHCFEGNILHVTVQRNKIGPFRELIAEVDRSGVTVHPDYEQGLTTYKNLENDLALLKTTKNMLFDDFTKPIRLARIRPQVGQTVILAGYGNSDYGTSIPQMGTTLLTECELLNPELSESKLLCTYCTVRAGSGDSGGPLVSRGMLIGVISAGCADEHIHQDCTTYYVDVTQHLDWIKKLTHIP</sequence>
<keyword evidence="6" id="KW-0732">Signal</keyword>
<dbReference type="EMBL" id="CADEBD010000306">
    <property type="protein sequence ID" value="CAB3238466.1"/>
    <property type="molecule type" value="Genomic_DNA"/>
</dbReference>
<dbReference type="InterPro" id="IPR050430">
    <property type="entry name" value="Peptidase_S1"/>
</dbReference>
<evidence type="ECO:0000256" key="5">
    <source>
        <dbReference type="ARBA" id="ARBA00023157"/>
    </source>
</evidence>
<accession>A0A8S0ZXT2</accession>
<keyword evidence="2" id="KW-0645">Protease</keyword>
<evidence type="ECO:0000256" key="2">
    <source>
        <dbReference type="ARBA" id="ARBA00022670"/>
    </source>
</evidence>
<dbReference type="SUPFAM" id="SSF50494">
    <property type="entry name" value="Trypsin-like serine proteases"/>
    <property type="match status" value="1"/>
</dbReference>
<dbReference type="OrthoDB" id="5565075at2759"/>
<dbReference type="PRINTS" id="PR00722">
    <property type="entry name" value="CHYMOTRYPSIN"/>
</dbReference>
<feature type="domain" description="Peptidase S1" evidence="7">
    <location>
        <begin position="26"/>
        <end position="252"/>
    </location>
</feature>
<dbReference type="InterPro" id="IPR001314">
    <property type="entry name" value="Peptidase_S1A"/>
</dbReference>
<evidence type="ECO:0000256" key="1">
    <source>
        <dbReference type="ARBA" id="ARBA00007664"/>
    </source>
</evidence>
<keyword evidence="4" id="KW-0720">Serine protease</keyword>
<proteinExistence type="inferred from homology"/>
<evidence type="ECO:0000313" key="10">
    <source>
        <dbReference type="Proteomes" id="UP000494106"/>
    </source>
</evidence>
<evidence type="ECO:0000259" key="7">
    <source>
        <dbReference type="PROSITE" id="PS50240"/>
    </source>
</evidence>
<dbReference type="Gene3D" id="2.40.10.10">
    <property type="entry name" value="Trypsin-like serine proteases"/>
    <property type="match status" value="1"/>
</dbReference>
<name>A0A8S0ZXT2_ARCPL</name>
<dbReference type="Pfam" id="PF00089">
    <property type="entry name" value="Trypsin"/>
    <property type="match status" value="1"/>
</dbReference>
<feature type="chain" id="PRO_5036434294" description="Peptidase S1 domain-containing protein" evidence="6">
    <location>
        <begin position="20"/>
        <end position="254"/>
    </location>
</feature>
<organism evidence="9 11">
    <name type="scientific">Arctia plantaginis</name>
    <name type="common">Wood tiger moth</name>
    <name type="synonym">Phalaena plantaginis</name>
    <dbReference type="NCBI Taxonomy" id="874455"/>
    <lineage>
        <taxon>Eukaryota</taxon>
        <taxon>Metazoa</taxon>
        <taxon>Ecdysozoa</taxon>
        <taxon>Arthropoda</taxon>
        <taxon>Hexapoda</taxon>
        <taxon>Insecta</taxon>
        <taxon>Pterygota</taxon>
        <taxon>Neoptera</taxon>
        <taxon>Endopterygota</taxon>
        <taxon>Lepidoptera</taxon>
        <taxon>Glossata</taxon>
        <taxon>Ditrysia</taxon>
        <taxon>Noctuoidea</taxon>
        <taxon>Erebidae</taxon>
        <taxon>Arctiinae</taxon>
        <taxon>Arctia</taxon>
    </lineage>
</organism>
<dbReference type="AlphaFoldDB" id="A0A8S0ZXT2"/>
<dbReference type="Proteomes" id="UP000494106">
    <property type="component" value="Unassembled WGS sequence"/>
</dbReference>
<keyword evidence="5" id="KW-1015">Disulfide bond</keyword>